<dbReference type="EMBL" id="JBCHKU010000058">
    <property type="protein sequence ID" value="MEM6251264.1"/>
    <property type="molecule type" value="Genomic_DNA"/>
</dbReference>
<protein>
    <submittedName>
        <fullName evidence="1">Uncharacterized protein</fullName>
    </submittedName>
</protein>
<dbReference type="RefSeq" id="WP_259483562.1">
    <property type="nucleotide sequence ID" value="NZ_JBCHKU010000058.1"/>
</dbReference>
<dbReference type="Proteomes" id="UP001489333">
    <property type="component" value="Unassembled WGS sequence"/>
</dbReference>
<evidence type="ECO:0000313" key="1">
    <source>
        <dbReference type="EMBL" id="MEM6251264.1"/>
    </source>
</evidence>
<comment type="caution">
    <text evidence="1">The sequence shown here is derived from an EMBL/GenBank/DDBJ whole genome shotgun (WGS) entry which is preliminary data.</text>
</comment>
<keyword evidence="2" id="KW-1185">Reference proteome</keyword>
<sequence>MTDIREAYINALLADATYAVNKVIENDDKTPQEKLLDDLSDRLGESLAHYVVANFELDFDSIINTSEEWLCLSALISVNCSSSLTSRER</sequence>
<reference evidence="1 2" key="1">
    <citation type="submission" date="2024-04" db="EMBL/GenBank/DDBJ databases">
        <title>Novel Shewanella species isolated from Baltic Sea sediments.</title>
        <authorList>
            <person name="Martin-Rodriguez A.J."/>
            <person name="Fernandez-Juarez V."/>
            <person name="Valeriano V.D."/>
            <person name="Mihindukulasooriya I."/>
            <person name="Ceresnova L."/>
            <person name="Joffre E."/>
            <person name="Jensie-Markopoulos S."/>
            <person name="Moore E.R.B."/>
            <person name="Sjoling A."/>
        </authorList>
    </citation>
    <scope>NUCLEOTIDE SEQUENCE [LARGE SCALE GENOMIC DNA]</scope>
    <source>
        <strain evidence="1 2">VAX-SP0-0CM-1</strain>
    </source>
</reference>
<accession>A0ABU9UYD9</accession>
<organism evidence="1 2">
    <name type="scientific">Shewanella vaxholmensis</name>
    <dbReference type="NCBI Taxonomy" id="3063535"/>
    <lineage>
        <taxon>Bacteria</taxon>
        <taxon>Pseudomonadati</taxon>
        <taxon>Pseudomonadota</taxon>
        <taxon>Gammaproteobacteria</taxon>
        <taxon>Alteromonadales</taxon>
        <taxon>Shewanellaceae</taxon>
        <taxon>Shewanella</taxon>
    </lineage>
</organism>
<evidence type="ECO:0000313" key="2">
    <source>
        <dbReference type="Proteomes" id="UP001489333"/>
    </source>
</evidence>
<name>A0ABU9UYD9_9GAMM</name>
<proteinExistence type="predicted"/>
<gene>
    <name evidence="1" type="ORF">AAGS29_22035</name>
</gene>